<dbReference type="GO" id="GO:0005840">
    <property type="term" value="C:ribosome"/>
    <property type="evidence" value="ECO:0007669"/>
    <property type="project" value="UniProtKB-KW"/>
</dbReference>
<dbReference type="InterPro" id="IPR004038">
    <property type="entry name" value="Ribosomal_eL8/eL30/eS12/Gad45"/>
</dbReference>
<proteinExistence type="predicted"/>
<protein>
    <submittedName>
        <fullName evidence="2">Ribosomal protein L7AE family protein</fullName>
    </submittedName>
</protein>
<dbReference type="AlphaFoldDB" id="A0A174H114"/>
<evidence type="ECO:0000313" key="3">
    <source>
        <dbReference type="Proteomes" id="UP000095558"/>
    </source>
</evidence>
<keyword evidence="2" id="KW-0689">Ribosomal protein</keyword>
<dbReference type="SUPFAM" id="SSF55315">
    <property type="entry name" value="L30e-like"/>
    <property type="match status" value="1"/>
</dbReference>
<organism evidence="2 3">
    <name type="scientific">Clostridium disporicum</name>
    <dbReference type="NCBI Taxonomy" id="84024"/>
    <lineage>
        <taxon>Bacteria</taxon>
        <taxon>Bacillati</taxon>
        <taxon>Bacillota</taxon>
        <taxon>Clostridia</taxon>
        <taxon>Eubacteriales</taxon>
        <taxon>Clostridiaceae</taxon>
        <taxon>Clostridium</taxon>
    </lineage>
</organism>
<accession>A0A174H114</accession>
<dbReference type="InterPro" id="IPR029064">
    <property type="entry name" value="Ribosomal_eL30-like_sf"/>
</dbReference>
<keyword evidence="2" id="KW-0687">Ribonucleoprotein</keyword>
<evidence type="ECO:0000313" key="2">
    <source>
        <dbReference type="EMBL" id="CUO79576.1"/>
    </source>
</evidence>
<sequence length="79" mass="8633">MLDRIVVKKVIGIKQCTKLIKNNEGKVLYVAKDANAKLISPIIQLAKEKNIEIVEVSTMKELGKIGGIDVNSSAILTLE</sequence>
<gene>
    <name evidence="2" type="primary">rplGB</name>
    <name evidence="2" type="ORF">ERS852470_03391</name>
</gene>
<reference evidence="2 3" key="1">
    <citation type="submission" date="2015-09" db="EMBL/GenBank/DDBJ databases">
        <authorList>
            <consortium name="Pathogen Informatics"/>
        </authorList>
    </citation>
    <scope>NUCLEOTIDE SEQUENCE [LARGE SCALE GENOMIC DNA]</scope>
    <source>
        <strain evidence="2 3">2789STDY5834855</strain>
    </source>
</reference>
<feature type="domain" description="Ribosomal protein eL8/eL30/eS12/Gadd45" evidence="1">
    <location>
        <begin position="10"/>
        <end position="76"/>
    </location>
</feature>
<evidence type="ECO:0000259" key="1">
    <source>
        <dbReference type="Pfam" id="PF01248"/>
    </source>
</evidence>
<dbReference type="OrthoDB" id="2353623at2"/>
<dbReference type="Proteomes" id="UP000095558">
    <property type="component" value="Unassembled WGS sequence"/>
</dbReference>
<dbReference type="GeneID" id="83013274"/>
<dbReference type="EMBL" id="CYZV01000054">
    <property type="protein sequence ID" value="CUO79576.1"/>
    <property type="molecule type" value="Genomic_DNA"/>
</dbReference>
<dbReference type="RefSeq" id="WP_042402297.1">
    <property type="nucleotide sequence ID" value="NZ_CYYT01000027.1"/>
</dbReference>
<dbReference type="Gene3D" id="3.30.1330.30">
    <property type="match status" value="1"/>
</dbReference>
<dbReference type="Pfam" id="PF01248">
    <property type="entry name" value="Ribosomal_L7Ae"/>
    <property type="match status" value="1"/>
</dbReference>
<name>A0A174H114_9CLOT</name>